<organism evidence="1 2">
    <name type="scientific">Escherichia marmotae</name>
    <dbReference type="NCBI Taxonomy" id="1499973"/>
    <lineage>
        <taxon>Bacteria</taxon>
        <taxon>Pseudomonadati</taxon>
        <taxon>Pseudomonadota</taxon>
        <taxon>Gammaproteobacteria</taxon>
        <taxon>Enterobacterales</taxon>
        <taxon>Enterobacteriaceae</taxon>
        <taxon>Escherichia</taxon>
    </lineage>
</organism>
<dbReference type="AlphaFoldDB" id="A0AAW5N453"/>
<evidence type="ECO:0000313" key="1">
    <source>
        <dbReference type="EMBL" id="MCR6679418.1"/>
    </source>
</evidence>
<sequence length="82" mass="8700">SLRETISTVVDGQRTTYAFDVPLSHQIYTELFGPFDAGLKGATSLIFEPDGAMLRLPPNVLVVDQASVDTYAKRAAAGGEAA</sequence>
<reference evidence="1" key="1">
    <citation type="submission" date="2022-07" db="EMBL/GenBank/DDBJ databases">
        <title>Diversity of ethanolamine utilization by human commensal Escherichia coli.</title>
        <authorList>
            <person name="Jubelin G."/>
        </authorList>
    </citation>
    <scope>NUCLEOTIDE SEQUENCE</scope>
    <source>
        <strain evidence="1">S1</strain>
    </source>
</reference>
<gene>
    <name evidence="1" type="ORF">NVV43_28595</name>
</gene>
<dbReference type="EMBL" id="JANPXH010001241">
    <property type="protein sequence ID" value="MCR6679418.1"/>
    <property type="molecule type" value="Genomic_DNA"/>
</dbReference>
<evidence type="ECO:0008006" key="3">
    <source>
        <dbReference type="Google" id="ProtNLM"/>
    </source>
</evidence>
<feature type="non-terminal residue" evidence="1">
    <location>
        <position position="82"/>
    </location>
</feature>
<dbReference type="Proteomes" id="UP001206878">
    <property type="component" value="Unassembled WGS sequence"/>
</dbReference>
<evidence type="ECO:0000313" key="2">
    <source>
        <dbReference type="Proteomes" id="UP001206878"/>
    </source>
</evidence>
<comment type="caution">
    <text evidence="1">The sequence shown here is derived from an EMBL/GenBank/DDBJ whole genome shotgun (WGS) entry which is preliminary data.</text>
</comment>
<proteinExistence type="predicted"/>
<name>A0AAW5N453_9ESCH</name>
<accession>A0AAW5N453</accession>
<protein>
    <recommendedName>
        <fullName evidence="3">Baseplate assembly protein</fullName>
    </recommendedName>
</protein>
<feature type="non-terminal residue" evidence="1">
    <location>
        <position position="1"/>
    </location>
</feature>